<feature type="transmembrane region" description="Helical" evidence="1">
    <location>
        <begin position="12"/>
        <end position="29"/>
    </location>
</feature>
<evidence type="ECO:0000313" key="2">
    <source>
        <dbReference type="EMBL" id="PIE63497.1"/>
    </source>
</evidence>
<reference evidence="2 3" key="1">
    <citation type="submission" date="2017-10" db="EMBL/GenBank/DDBJ databases">
        <title>Novel microbial diversity and functional potential in the marine mammal oral microbiome.</title>
        <authorList>
            <person name="Dudek N.K."/>
            <person name="Sun C.L."/>
            <person name="Burstein D."/>
            <person name="Kantor R.S."/>
            <person name="Aliaga Goltsman D.S."/>
            <person name="Bik E.M."/>
            <person name="Thomas B.C."/>
            <person name="Banfield J.F."/>
            <person name="Relman D.A."/>
        </authorList>
    </citation>
    <scope>NUCLEOTIDE SEQUENCE [LARGE SCALE GENOMIC DNA]</scope>
    <source>
        <strain evidence="2">DOLJORAL78_47_202</strain>
    </source>
</reference>
<organism evidence="2 3">
    <name type="scientific">Desulfobacter postgatei</name>
    <dbReference type="NCBI Taxonomy" id="2293"/>
    <lineage>
        <taxon>Bacteria</taxon>
        <taxon>Pseudomonadati</taxon>
        <taxon>Thermodesulfobacteriota</taxon>
        <taxon>Desulfobacteria</taxon>
        <taxon>Desulfobacterales</taxon>
        <taxon>Desulfobacteraceae</taxon>
        <taxon>Desulfobacter</taxon>
    </lineage>
</organism>
<keyword evidence="1" id="KW-0472">Membrane</keyword>
<proteinExistence type="predicted"/>
<protein>
    <submittedName>
        <fullName evidence="2">Uncharacterized protein</fullName>
    </submittedName>
</protein>
<dbReference type="EMBL" id="PDTI01000002">
    <property type="protein sequence ID" value="PIE63497.1"/>
    <property type="molecule type" value="Genomic_DNA"/>
</dbReference>
<sequence length="61" mass="6313">MRPLACLDGDLKSGAVLGALILIMGLKFMNGNGVHMYDDALLEGGPDQDGDAGAFGSDKIF</sequence>
<comment type="caution">
    <text evidence="2">The sequence shown here is derived from an EMBL/GenBank/DDBJ whole genome shotgun (WGS) entry which is preliminary data.</text>
</comment>
<dbReference type="AlphaFoldDB" id="A0A2G6MTS9"/>
<evidence type="ECO:0000256" key="1">
    <source>
        <dbReference type="SAM" id="Phobius"/>
    </source>
</evidence>
<evidence type="ECO:0000313" key="3">
    <source>
        <dbReference type="Proteomes" id="UP000231203"/>
    </source>
</evidence>
<accession>A0A2G6MTS9</accession>
<gene>
    <name evidence="2" type="ORF">CSA25_00060</name>
</gene>
<keyword evidence="1" id="KW-1133">Transmembrane helix</keyword>
<keyword evidence="1" id="KW-0812">Transmembrane</keyword>
<dbReference type="Proteomes" id="UP000231203">
    <property type="component" value="Unassembled WGS sequence"/>
</dbReference>
<name>A0A2G6MTS9_9BACT</name>